<organism evidence="2 3">
    <name type="scientific">Tanacetum coccineum</name>
    <dbReference type="NCBI Taxonomy" id="301880"/>
    <lineage>
        <taxon>Eukaryota</taxon>
        <taxon>Viridiplantae</taxon>
        <taxon>Streptophyta</taxon>
        <taxon>Embryophyta</taxon>
        <taxon>Tracheophyta</taxon>
        <taxon>Spermatophyta</taxon>
        <taxon>Magnoliopsida</taxon>
        <taxon>eudicotyledons</taxon>
        <taxon>Gunneridae</taxon>
        <taxon>Pentapetalae</taxon>
        <taxon>asterids</taxon>
        <taxon>campanulids</taxon>
        <taxon>Asterales</taxon>
        <taxon>Asteraceae</taxon>
        <taxon>Asteroideae</taxon>
        <taxon>Anthemideae</taxon>
        <taxon>Anthemidinae</taxon>
        <taxon>Tanacetum</taxon>
    </lineage>
</organism>
<sequence length="212" mass="24874">FAQIIDIPCEGACFFIDKWSLDELAYGVPMDGLYQTNHPSPDDIILSIRIDREGQVRRIRHEEEIDVLEYQILTREIVPTLKSLEEIIQENVFCLGGNRDHVPACLCYMLYCVVHSEKFNLAYYMAKRMEWVTKQKRLILPYGMLLTHFFKLIMNENHKLYNESYVLYDRVMNPYTAQQERNTRKDHGMRRGRHSTSSSSAFDQPSSSHLSS</sequence>
<feature type="region of interest" description="Disordered" evidence="1">
    <location>
        <begin position="178"/>
        <end position="212"/>
    </location>
</feature>
<reference evidence="2" key="1">
    <citation type="journal article" date="2022" name="Int. J. Mol. Sci.">
        <title>Draft Genome of Tanacetum Coccineum: Genomic Comparison of Closely Related Tanacetum-Family Plants.</title>
        <authorList>
            <person name="Yamashiro T."/>
            <person name="Shiraishi A."/>
            <person name="Nakayama K."/>
            <person name="Satake H."/>
        </authorList>
    </citation>
    <scope>NUCLEOTIDE SEQUENCE</scope>
</reference>
<feature type="non-terminal residue" evidence="2">
    <location>
        <position position="1"/>
    </location>
</feature>
<evidence type="ECO:0000256" key="1">
    <source>
        <dbReference type="SAM" id="MobiDB-lite"/>
    </source>
</evidence>
<dbReference type="EMBL" id="BQNB010009356">
    <property type="protein sequence ID" value="GJS62369.1"/>
    <property type="molecule type" value="Genomic_DNA"/>
</dbReference>
<dbReference type="Proteomes" id="UP001151760">
    <property type="component" value="Unassembled WGS sequence"/>
</dbReference>
<accession>A0ABQ4XB02</accession>
<gene>
    <name evidence="2" type="ORF">Tco_0657153</name>
</gene>
<protein>
    <recommendedName>
        <fullName evidence="4">Pentatricopeptide repeat-containing protein</fullName>
    </recommendedName>
</protein>
<proteinExistence type="predicted"/>
<keyword evidence="3" id="KW-1185">Reference proteome</keyword>
<comment type="caution">
    <text evidence="2">The sequence shown here is derived from an EMBL/GenBank/DDBJ whole genome shotgun (WGS) entry which is preliminary data.</text>
</comment>
<reference evidence="2" key="2">
    <citation type="submission" date="2022-01" db="EMBL/GenBank/DDBJ databases">
        <authorList>
            <person name="Yamashiro T."/>
            <person name="Shiraishi A."/>
            <person name="Satake H."/>
            <person name="Nakayama K."/>
        </authorList>
    </citation>
    <scope>NUCLEOTIDE SEQUENCE</scope>
</reference>
<evidence type="ECO:0000313" key="2">
    <source>
        <dbReference type="EMBL" id="GJS62369.1"/>
    </source>
</evidence>
<name>A0ABQ4XB02_9ASTR</name>
<evidence type="ECO:0000313" key="3">
    <source>
        <dbReference type="Proteomes" id="UP001151760"/>
    </source>
</evidence>
<feature type="compositionally biased region" description="Low complexity" evidence="1">
    <location>
        <begin position="195"/>
        <end position="212"/>
    </location>
</feature>
<evidence type="ECO:0008006" key="4">
    <source>
        <dbReference type="Google" id="ProtNLM"/>
    </source>
</evidence>